<dbReference type="EMBL" id="SMBY01000001">
    <property type="protein sequence ID" value="TCV09062.1"/>
    <property type="molecule type" value="Genomic_DNA"/>
</dbReference>
<gene>
    <name evidence="2" type="ORF">EDC54_101586</name>
</gene>
<sequence>MTTHDAPDDPKAVTVNEGLAKVHEAAEQLTEEEVEALAEEARQAATQTQKDPGNKP</sequence>
<evidence type="ECO:0000313" key="3">
    <source>
        <dbReference type="Proteomes" id="UP000295433"/>
    </source>
</evidence>
<evidence type="ECO:0000256" key="1">
    <source>
        <dbReference type="SAM" id="MobiDB-lite"/>
    </source>
</evidence>
<keyword evidence="3" id="KW-1185">Reference proteome</keyword>
<accession>A0A4R3VUZ5</accession>
<comment type="caution">
    <text evidence="2">The sequence shown here is derived from an EMBL/GenBank/DDBJ whole genome shotgun (WGS) entry which is preliminary data.</text>
</comment>
<organism evidence="2 3">
    <name type="scientific">Samsonia erythrinae</name>
    <dbReference type="NCBI Taxonomy" id="160434"/>
    <lineage>
        <taxon>Bacteria</taxon>
        <taxon>Pseudomonadati</taxon>
        <taxon>Pseudomonadota</taxon>
        <taxon>Gammaproteobacteria</taxon>
        <taxon>Enterobacterales</taxon>
        <taxon>Pectobacteriaceae</taxon>
        <taxon>Samsonia</taxon>
    </lineage>
</organism>
<reference evidence="2 3" key="1">
    <citation type="submission" date="2019-03" db="EMBL/GenBank/DDBJ databases">
        <title>Genomic Encyclopedia of Type Strains, Phase IV (KMG-IV): sequencing the most valuable type-strain genomes for metagenomic binning, comparative biology and taxonomic classification.</title>
        <authorList>
            <person name="Goeker M."/>
        </authorList>
    </citation>
    <scope>NUCLEOTIDE SEQUENCE [LARGE SCALE GENOMIC DNA]</scope>
    <source>
        <strain evidence="2 3">DSM 16730</strain>
    </source>
</reference>
<dbReference type="RefSeq" id="WP_165904252.1">
    <property type="nucleotide sequence ID" value="NZ_JAWIZJ010000001.1"/>
</dbReference>
<name>A0A4R3VUZ5_9GAMM</name>
<protein>
    <submittedName>
        <fullName evidence="2">Uncharacterized protein</fullName>
    </submittedName>
</protein>
<dbReference type="AlphaFoldDB" id="A0A4R3VUZ5"/>
<dbReference type="Proteomes" id="UP000295433">
    <property type="component" value="Unassembled WGS sequence"/>
</dbReference>
<feature type="region of interest" description="Disordered" evidence="1">
    <location>
        <begin position="31"/>
        <end position="56"/>
    </location>
</feature>
<evidence type="ECO:0000313" key="2">
    <source>
        <dbReference type="EMBL" id="TCV09062.1"/>
    </source>
</evidence>
<proteinExistence type="predicted"/>